<keyword evidence="3" id="KW-1185">Reference proteome</keyword>
<reference evidence="2 3" key="1">
    <citation type="submission" date="2023-08" db="EMBL/GenBank/DDBJ databases">
        <title>A Necator americanus chromosomal reference genome.</title>
        <authorList>
            <person name="Ilik V."/>
            <person name="Petrzelkova K.J."/>
            <person name="Pardy F."/>
            <person name="Fuh T."/>
            <person name="Niatou-Singa F.S."/>
            <person name="Gouil Q."/>
            <person name="Baker L."/>
            <person name="Ritchie M.E."/>
            <person name="Jex A.R."/>
            <person name="Gazzola D."/>
            <person name="Li H."/>
            <person name="Toshio Fujiwara R."/>
            <person name="Zhan B."/>
            <person name="Aroian R.V."/>
            <person name="Pafco B."/>
            <person name="Schwarz E.M."/>
        </authorList>
    </citation>
    <scope>NUCLEOTIDE SEQUENCE [LARGE SCALE GENOMIC DNA]</scope>
    <source>
        <strain evidence="2 3">Aroian</strain>
        <tissue evidence="2">Whole animal</tissue>
    </source>
</reference>
<proteinExistence type="predicted"/>
<gene>
    <name evidence="2" type="primary">Necator_chrX.g26332</name>
    <name evidence="2" type="ORF">RB195_026166</name>
</gene>
<protein>
    <submittedName>
        <fullName evidence="2">Uncharacterized protein</fullName>
    </submittedName>
</protein>
<feature type="region of interest" description="Disordered" evidence="1">
    <location>
        <begin position="135"/>
        <end position="157"/>
    </location>
</feature>
<comment type="caution">
    <text evidence="2">The sequence shown here is derived from an EMBL/GenBank/DDBJ whole genome shotgun (WGS) entry which is preliminary data.</text>
</comment>
<evidence type="ECO:0000313" key="2">
    <source>
        <dbReference type="EMBL" id="KAK6766719.1"/>
    </source>
</evidence>
<dbReference type="Proteomes" id="UP001303046">
    <property type="component" value="Unassembled WGS sequence"/>
</dbReference>
<name>A0ABR1EVQ2_NECAM</name>
<organism evidence="2 3">
    <name type="scientific">Necator americanus</name>
    <name type="common">Human hookworm</name>
    <dbReference type="NCBI Taxonomy" id="51031"/>
    <lineage>
        <taxon>Eukaryota</taxon>
        <taxon>Metazoa</taxon>
        <taxon>Ecdysozoa</taxon>
        <taxon>Nematoda</taxon>
        <taxon>Chromadorea</taxon>
        <taxon>Rhabditida</taxon>
        <taxon>Rhabditina</taxon>
        <taxon>Rhabditomorpha</taxon>
        <taxon>Strongyloidea</taxon>
        <taxon>Ancylostomatidae</taxon>
        <taxon>Bunostominae</taxon>
        <taxon>Necator</taxon>
    </lineage>
</organism>
<dbReference type="EMBL" id="JAVFWL010000006">
    <property type="protein sequence ID" value="KAK6766719.1"/>
    <property type="molecule type" value="Genomic_DNA"/>
</dbReference>
<evidence type="ECO:0000256" key="1">
    <source>
        <dbReference type="SAM" id="MobiDB-lite"/>
    </source>
</evidence>
<accession>A0ABR1EVQ2</accession>
<evidence type="ECO:0000313" key="3">
    <source>
        <dbReference type="Proteomes" id="UP001303046"/>
    </source>
</evidence>
<sequence>MFSSASRSHRATQQQAVPVGARLNDDVRHSIPRTGSQVEVCAGGKKTTNCVKYTGNPEALGKSNDSAKYQASSHSLSAVANFLRDFQWWDGRRSLYGRNTIAAAAAAGAAAAAEAAAAAAVAAAVAVAASAGTARRASAKKKKKEEEEDTGRTHLNDRTIIETVAAASVRPSVRSFAAASSAGAGGGCPIRCC</sequence>